<dbReference type="CDD" id="cd05333">
    <property type="entry name" value="BKR_SDR_c"/>
    <property type="match status" value="1"/>
</dbReference>
<evidence type="ECO:0000256" key="10">
    <source>
        <dbReference type="PIRSR" id="PIRSR611284-1"/>
    </source>
</evidence>
<dbReference type="PRINTS" id="PR00081">
    <property type="entry name" value="GDHRDH"/>
</dbReference>
<dbReference type="PRINTS" id="PR00080">
    <property type="entry name" value="SDRFAMILY"/>
</dbReference>
<dbReference type="Gene3D" id="3.40.50.720">
    <property type="entry name" value="NAD(P)-binding Rossmann-like Domain"/>
    <property type="match status" value="1"/>
</dbReference>
<keyword evidence="4 12" id="KW-0444">Lipid biosynthesis</keyword>
<dbReference type="InterPro" id="IPR020904">
    <property type="entry name" value="Sc_DH/Rdtase_CS"/>
</dbReference>
<comment type="pathway">
    <text evidence="1 12">Lipid metabolism; fatty acid biosynthesis.</text>
</comment>
<dbReference type="NCBIfam" id="NF004197">
    <property type="entry name" value="PRK05653.1-1"/>
    <property type="match status" value="1"/>
</dbReference>
<dbReference type="PANTHER" id="PTHR42879">
    <property type="entry name" value="3-OXOACYL-(ACYL-CARRIER-PROTEIN) REDUCTASE"/>
    <property type="match status" value="1"/>
</dbReference>
<evidence type="ECO:0000313" key="14">
    <source>
        <dbReference type="EMBL" id="QNP60982.1"/>
    </source>
</evidence>
<dbReference type="InterPro" id="IPR050259">
    <property type="entry name" value="SDR"/>
</dbReference>
<name>A0A7H0HKB6_9BURK</name>
<dbReference type="GO" id="GO:0051287">
    <property type="term" value="F:NAD binding"/>
    <property type="evidence" value="ECO:0007669"/>
    <property type="project" value="UniProtKB-UniRule"/>
</dbReference>
<dbReference type="UniPathway" id="UPA00094"/>
<feature type="binding site" evidence="11">
    <location>
        <begin position="157"/>
        <end position="161"/>
    </location>
    <ligand>
        <name>NADP(+)</name>
        <dbReference type="ChEBI" id="CHEBI:58349"/>
    </ligand>
</feature>
<keyword evidence="15" id="KW-1185">Reference proteome</keyword>
<evidence type="ECO:0000259" key="13">
    <source>
        <dbReference type="SMART" id="SM00822"/>
    </source>
</evidence>
<feature type="domain" description="Ketoreductase" evidence="13">
    <location>
        <begin position="10"/>
        <end position="188"/>
    </location>
</feature>
<feature type="binding site" evidence="11">
    <location>
        <position position="41"/>
    </location>
    <ligand>
        <name>NADP(+)</name>
        <dbReference type="ChEBI" id="CHEBI:58349"/>
    </ligand>
</feature>
<dbReference type="NCBIfam" id="NF009466">
    <property type="entry name" value="PRK12826.1-2"/>
    <property type="match status" value="1"/>
</dbReference>
<protein>
    <recommendedName>
        <fullName evidence="3 12">3-oxoacyl-[acyl-carrier-protein] reductase</fullName>
        <ecNumber evidence="3 12">1.1.1.100</ecNumber>
    </recommendedName>
</protein>
<dbReference type="PROSITE" id="PS00061">
    <property type="entry name" value="ADH_SHORT"/>
    <property type="match status" value="1"/>
</dbReference>
<dbReference type="InterPro" id="IPR011284">
    <property type="entry name" value="3oxo_ACP_reduc"/>
</dbReference>
<comment type="catalytic activity">
    <reaction evidence="12">
        <text>a (3R)-hydroxyacyl-[ACP] + NADP(+) = a 3-oxoacyl-[ACP] + NADPH + H(+)</text>
        <dbReference type="Rhea" id="RHEA:17397"/>
        <dbReference type="Rhea" id="RHEA-COMP:9916"/>
        <dbReference type="Rhea" id="RHEA-COMP:9945"/>
        <dbReference type="ChEBI" id="CHEBI:15378"/>
        <dbReference type="ChEBI" id="CHEBI:57783"/>
        <dbReference type="ChEBI" id="CHEBI:58349"/>
        <dbReference type="ChEBI" id="CHEBI:78776"/>
        <dbReference type="ChEBI" id="CHEBI:78827"/>
        <dbReference type="EC" id="1.1.1.100"/>
    </reaction>
</comment>
<evidence type="ECO:0000256" key="2">
    <source>
        <dbReference type="ARBA" id="ARBA00006484"/>
    </source>
</evidence>
<evidence type="ECO:0000256" key="8">
    <source>
        <dbReference type="ARBA" id="ARBA00023098"/>
    </source>
</evidence>
<dbReference type="AlphaFoldDB" id="A0A7H0HKB6"/>
<comment type="similarity">
    <text evidence="2 12">Belongs to the short-chain dehydrogenases/reductases (SDR) family.</text>
</comment>
<dbReference type="EMBL" id="CP060790">
    <property type="protein sequence ID" value="QNP60982.1"/>
    <property type="molecule type" value="Genomic_DNA"/>
</dbReference>
<evidence type="ECO:0000256" key="5">
    <source>
        <dbReference type="ARBA" id="ARBA00022832"/>
    </source>
</evidence>
<dbReference type="InterPro" id="IPR002347">
    <property type="entry name" value="SDR_fam"/>
</dbReference>
<dbReference type="EC" id="1.1.1.100" evidence="3 12"/>
<dbReference type="NCBIfam" id="TIGR01830">
    <property type="entry name" value="3oxo_ACP_reduc"/>
    <property type="match status" value="1"/>
</dbReference>
<keyword evidence="7 12" id="KW-0560">Oxidoreductase</keyword>
<evidence type="ECO:0000256" key="12">
    <source>
        <dbReference type="RuleBase" id="RU366074"/>
    </source>
</evidence>
<evidence type="ECO:0000256" key="1">
    <source>
        <dbReference type="ARBA" id="ARBA00005194"/>
    </source>
</evidence>
<dbReference type="NCBIfam" id="NF005559">
    <property type="entry name" value="PRK07231.1"/>
    <property type="match status" value="1"/>
</dbReference>
<evidence type="ECO:0000313" key="15">
    <source>
        <dbReference type="Proteomes" id="UP000516057"/>
    </source>
</evidence>
<reference evidence="14 15" key="1">
    <citation type="submission" date="2020-08" db="EMBL/GenBank/DDBJ databases">
        <title>Genome sequence of Acidovorax monticola KACC 19171T.</title>
        <authorList>
            <person name="Hyun D.-W."/>
            <person name="Bae J.-W."/>
        </authorList>
    </citation>
    <scope>NUCLEOTIDE SEQUENCE [LARGE SCALE GENOMIC DNA]</scope>
    <source>
        <strain evidence="14 15">KACC 19171</strain>
    </source>
</reference>
<evidence type="ECO:0000256" key="4">
    <source>
        <dbReference type="ARBA" id="ARBA00022516"/>
    </source>
</evidence>
<keyword evidence="9 12" id="KW-0275">Fatty acid biosynthesis</keyword>
<feature type="binding site" evidence="11">
    <location>
        <begin position="65"/>
        <end position="66"/>
    </location>
    <ligand>
        <name>NADP(+)</name>
        <dbReference type="ChEBI" id="CHEBI:58349"/>
    </ligand>
</feature>
<proteinExistence type="inferred from homology"/>
<dbReference type="RefSeq" id="WP_187737960.1">
    <property type="nucleotide sequence ID" value="NZ_CP060790.1"/>
</dbReference>
<keyword evidence="5 12" id="KW-0276">Fatty acid metabolism</keyword>
<dbReference type="FunFam" id="3.40.50.720:FF:000037">
    <property type="entry name" value="3-oxoacyl-[acyl-carrier-protein] reductase FabG"/>
    <property type="match status" value="1"/>
</dbReference>
<gene>
    <name evidence="14" type="primary">fabG</name>
    <name evidence="14" type="ORF">H9L24_09660</name>
</gene>
<dbReference type="Pfam" id="PF13561">
    <property type="entry name" value="adh_short_C2"/>
    <property type="match status" value="1"/>
</dbReference>
<accession>A0A7H0HKB6</accession>
<feature type="binding site" evidence="11">
    <location>
        <position position="92"/>
    </location>
    <ligand>
        <name>NADP(+)</name>
        <dbReference type="ChEBI" id="CHEBI:58349"/>
    </ligand>
</feature>
<dbReference type="SMART" id="SM00822">
    <property type="entry name" value="PKS_KR"/>
    <property type="match status" value="1"/>
</dbReference>
<organism evidence="14 15">
    <name type="scientific">Paenacidovorax monticola</name>
    <dbReference type="NCBI Taxonomy" id="1926868"/>
    <lineage>
        <taxon>Bacteria</taxon>
        <taxon>Pseudomonadati</taxon>
        <taxon>Pseudomonadota</taxon>
        <taxon>Betaproteobacteria</taxon>
        <taxon>Burkholderiales</taxon>
        <taxon>Comamonadaceae</taxon>
        <taxon>Paenacidovorax</taxon>
    </lineage>
</organism>
<dbReference type="GO" id="GO:0004316">
    <property type="term" value="F:3-oxoacyl-[acyl-carrier-protein] reductase (NADPH) activity"/>
    <property type="evidence" value="ECO:0007669"/>
    <property type="project" value="UniProtKB-UniRule"/>
</dbReference>
<evidence type="ECO:0000256" key="7">
    <source>
        <dbReference type="ARBA" id="ARBA00023002"/>
    </source>
</evidence>
<dbReference type="InterPro" id="IPR036291">
    <property type="entry name" value="NAD(P)-bd_dom_sf"/>
</dbReference>
<evidence type="ECO:0000256" key="6">
    <source>
        <dbReference type="ARBA" id="ARBA00022857"/>
    </source>
</evidence>
<comment type="subunit">
    <text evidence="12">Homotetramer.</text>
</comment>
<dbReference type="PANTHER" id="PTHR42879:SF2">
    <property type="entry name" value="3-OXOACYL-[ACYL-CARRIER-PROTEIN] REDUCTASE FABG"/>
    <property type="match status" value="1"/>
</dbReference>
<evidence type="ECO:0000256" key="3">
    <source>
        <dbReference type="ARBA" id="ARBA00012948"/>
    </source>
</evidence>
<comment type="function">
    <text evidence="12">Catalyzes the NADPH-dependent reduction of beta-ketoacyl-ACP substrates to beta-hydroxyacyl-ACP products, the first reductive step in the elongation cycle of fatty acid biosynthesis.</text>
</comment>
<dbReference type="InterPro" id="IPR057326">
    <property type="entry name" value="KR_dom"/>
</dbReference>
<feature type="binding site" evidence="11">
    <location>
        <begin position="16"/>
        <end position="19"/>
    </location>
    <ligand>
        <name>NADP(+)</name>
        <dbReference type="ChEBI" id="CHEBI:58349"/>
    </ligand>
</feature>
<evidence type="ECO:0000256" key="9">
    <source>
        <dbReference type="ARBA" id="ARBA00023160"/>
    </source>
</evidence>
<dbReference type="Proteomes" id="UP000516057">
    <property type="component" value="Chromosome"/>
</dbReference>
<keyword evidence="8 12" id="KW-0443">Lipid metabolism</keyword>
<dbReference type="GO" id="GO:0030497">
    <property type="term" value="P:fatty acid elongation"/>
    <property type="evidence" value="ECO:0007669"/>
    <property type="project" value="UniProtKB-ARBA"/>
</dbReference>
<dbReference type="KEGG" id="amon:H9L24_09660"/>
<evidence type="ECO:0000256" key="11">
    <source>
        <dbReference type="PIRSR" id="PIRSR611284-2"/>
    </source>
</evidence>
<feature type="binding site" evidence="11">
    <location>
        <position position="190"/>
    </location>
    <ligand>
        <name>NADP(+)</name>
        <dbReference type="ChEBI" id="CHEBI:58349"/>
    </ligand>
</feature>
<dbReference type="SUPFAM" id="SSF51735">
    <property type="entry name" value="NAD(P)-binding Rossmann-fold domains"/>
    <property type="match status" value="1"/>
</dbReference>
<keyword evidence="6 11" id="KW-0521">NADP</keyword>
<feature type="active site" description="Proton acceptor" evidence="10">
    <location>
        <position position="157"/>
    </location>
</feature>
<sequence length="249" mass="25656">MTDTSTSPGQVALVTGASRGIGAAIALELAQRGYQVIGTATTDDGAARITEALSAHAGCRGANLNVNDGAAVEALIDEIVKGQGGLHVLVNNAGITRDMLAMRLKDEDWDAVVDTNLKAVFRASRAAIRPMMKQRFGRIISITSVVGASGNPGQANYAAAKAGVAGMTRALARELGSRGITVNCVAPGFIETDMTAKLPEEQQKALNAQIPLGHMGKPSDIAHAVAYLASAGAGYVTGQELHVNGGMYM</sequence>